<accession>A0A2Z7BXL2</accession>
<dbReference type="Proteomes" id="UP000250235">
    <property type="component" value="Unassembled WGS sequence"/>
</dbReference>
<sequence length="70" mass="7680">MHCQLDQISSISLQSCPRPETRFLRQPALEELMRSARTDSPRQDWPKTIFRRHVAAAVAAYLGGGGGGGV</sequence>
<name>A0A2Z7BXL2_9LAMI</name>
<organism evidence="1 2">
    <name type="scientific">Dorcoceras hygrometricum</name>
    <dbReference type="NCBI Taxonomy" id="472368"/>
    <lineage>
        <taxon>Eukaryota</taxon>
        <taxon>Viridiplantae</taxon>
        <taxon>Streptophyta</taxon>
        <taxon>Embryophyta</taxon>
        <taxon>Tracheophyta</taxon>
        <taxon>Spermatophyta</taxon>
        <taxon>Magnoliopsida</taxon>
        <taxon>eudicotyledons</taxon>
        <taxon>Gunneridae</taxon>
        <taxon>Pentapetalae</taxon>
        <taxon>asterids</taxon>
        <taxon>lamiids</taxon>
        <taxon>Lamiales</taxon>
        <taxon>Gesneriaceae</taxon>
        <taxon>Didymocarpoideae</taxon>
        <taxon>Trichosporeae</taxon>
        <taxon>Loxocarpinae</taxon>
        <taxon>Dorcoceras</taxon>
    </lineage>
</organism>
<keyword evidence="2" id="KW-1185">Reference proteome</keyword>
<protein>
    <submittedName>
        <fullName evidence="1">Uncharacterized protein</fullName>
    </submittedName>
</protein>
<evidence type="ECO:0000313" key="1">
    <source>
        <dbReference type="EMBL" id="KZV39372.1"/>
    </source>
</evidence>
<evidence type="ECO:0000313" key="2">
    <source>
        <dbReference type="Proteomes" id="UP000250235"/>
    </source>
</evidence>
<reference evidence="1 2" key="1">
    <citation type="journal article" date="2015" name="Proc. Natl. Acad. Sci. U.S.A.">
        <title>The resurrection genome of Boea hygrometrica: A blueprint for survival of dehydration.</title>
        <authorList>
            <person name="Xiao L."/>
            <person name="Yang G."/>
            <person name="Zhang L."/>
            <person name="Yang X."/>
            <person name="Zhao S."/>
            <person name="Ji Z."/>
            <person name="Zhou Q."/>
            <person name="Hu M."/>
            <person name="Wang Y."/>
            <person name="Chen M."/>
            <person name="Xu Y."/>
            <person name="Jin H."/>
            <person name="Xiao X."/>
            <person name="Hu G."/>
            <person name="Bao F."/>
            <person name="Hu Y."/>
            <person name="Wan P."/>
            <person name="Li L."/>
            <person name="Deng X."/>
            <person name="Kuang T."/>
            <person name="Xiang C."/>
            <person name="Zhu J.K."/>
            <person name="Oliver M.J."/>
            <person name="He Y."/>
        </authorList>
    </citation>
    <scope>NUCLEOTIDE SEQUENCE [LARGE SCALE GENOMIC DNA]</scope>
    <source>
        <strain evidence="2">cv. XS01</strain>
    </source>
</reference>
<dbReference type="AlphaFoldDB" id="A0A2Z7BXL2"/>
<proteinExistence type="predicted"/>
<gene>
    <name evidence="1" type="ORF">F511_43372</name>
</gene>
<dbReference type="EMBL" id="KV001120">
    <property type="protein sequence ID" value="KZV39372.1"/>
    <property type="molecule type" value="Genomic_DNA"/>
</dbReference>